<sequence length="205" mass="22395">MERLAPVFKAMKLNGSEASKALSILSADIDKVRGQQAQATIAFEKGTSVIDEFNVKNNDLSAQMEKGKKVLQERIFDLGEQLVPVMLKLVAAGGMTLGILKDLLVLALKYSDVLIVLGVSIASYNIALKVKVMWAERDVIATKAAAVANGILKGSLYLLQMAYYGLTGQLSKARGAYRLHDSIVEVKSKFTLNLWTIFSNIPYNL</sequence>
<gene>
    <name evidence="1" type="ORF">EZS27_039477</name>
</gene>
<dbReference type="AlphaFoldDB" id="A0A5J4PJD8"/>
<accession>A0A5J4PJD8</accession>
<name>A0A5J4PJD8_9ZZZZ</name>
<comment type="caution">
    <text evidence="1">The sequence shown here is derived from an EMBL/GenBank/DDBJ whole genome shotgun (WGS) entry which is preliminary data.</text>
</comment>
<evidence type="ECO:0000313" key="1">
    <source>
        <dbReference type="EMBL" id="KAA6308948.1"/>
    </source>
</evidence>
<evidence type="ECO:0008006" key="2">
    <source>
        <dbReference type="Google" id="ProtNLM"/>
    </source>
</evidence>
<protein>
    <recommendedName>
        <fullName evidence="2">Phage tail tape measure protein domain-containing protein</fullName>
    </recommendedName>
</protein>
<dbReference type="EMBL" id="SNRY01008212">
    <property type="protein sequence ID" value="KAA6308948.1"/>
    <property type="molecule type" value="Genomic_DNA"/>
</dbReference>
<reference evidence="1" key="1">
    <citation type="submission" date="2019-03" db="EMBL/GenBank/DDBJ databases">
        <title>Single cell metagenomics reveals metabolic interactions within the superorganism composed of flagellate Streblomastix strix and complex community of Bacteroidetes bacteria on its surface.</title>
        <authorList>
            <person name="Treitli S.C."/>
            <person name="Kolisko M."/>
            <person name="Husnik F."/>
            <person name="Keeling P."/>
            <person name="Hampl V."/>
        </authorList>
    </citation>
    <scope>NUCLEOTIDE SEQUENCE</scope>
    <source>
        <strain evidence="1">STM</strain>
    </source>
</reference>
<organism evidence="1">
    <name type="scientific">termite gut metagenome</name>
    <dbReference type="NCBI Taxonomy" id="433724"/>
    <lineage>
        <taxon>unclassified sequences</taxon>
        <taxon>metagenomes</taxon>
        <taxon>organismal metagenomes</taxon>
    </lineage>
</organism>
<proteinExistence type="predicted"/>